<comment type="caution">
    <text evidence="12">The sequence shown here is derived from an EMBL/GenBank/DDBJ whole genome shotgun (WGS) entry which is preliminary data.</text>
</comment>
<protein>
    <submittedName>
        <fullName evidence="12">Hipl1 protein</fullName>
    </submittedName>
</protein>
<dbReference type="InterPro" id="IPR011041">
    <property type="entry name" value="Quinoprot_gluc/sorb_DH_b-prop"/>
</dbReference>
<comment type="subcellular location">
    <subcellularLocation>
        <location evidence="2">Cell membrane</location>
        <topology evidence="2">Lipid-anchor</topology>
    </subcellularLocation>
</comment>
<sequence>MIVIGAPFTPKRPLVFCPYNGRVCCDSAEDLRLKKRVQAMNISDPSCASLVKSILCAKCDPFSQELYAIDSHTQKVPLLCNSTVSVNSAEAKDAATGFCEKSWSTHKPISSKLTDYWQSKDNFCDAFGGSSLSGAVCFNGEPVSQRITETPQIPQGLCLEKIGNGSYLDMVAHPDGSNRVFLANQQGKIWLANMPDERSRATLVVDEANPFLDITDIVRLDTELGLMGIAFHPNYANNGRFFVSFNCDKTQWSECSGRCSCNTDVNCDPSKLAFQNGALPCQYHSVIAEFTANGTVKPSLQTRANPLEVRRVFTMGLPFTGNHGGQILFGPADGYLYYMMGDGAEGGDAYNFAQNKKSLLGKIMRIDIDNMPSETEINDHGLWGNYFIPKDNPFSSDKELLPEIWALGLRNPWRCSFDAERPSYFLCGDSGQNEYEEVDLIEKGGNYGWRVYEGTTLFNPPKSPGGNTSASSIKPIFPVMGYNHSVVSSDIGSASITGGFFYRSKTDPCMYGRYLYMDLYAGAIWAGIETPENSMNFTSSQLSFRCAGNSPLECTMVENNSSPSLGYIFSVAQDNNKDVFILTIKGVYRVARPSRWAPFTPKTPLTFCPYNGNTCCDSIEDLQLQKQFQAMNISNTSCAALMKSILCARCDQFSAELFDINSGIRTVPILCNSSSSANSSQPNNAANAFCGKTWDTCQNVSILNSPFIPPLQGRAGVPVNSSASKLTDRWQSETAFCEAFGGSSGNGSVCFNGEPTRLNNTDIQETPKGLCIEKIDNGSYLNMVGHPDGSNRVFLSNQKGQIWLATLPEVGSGGTLNLDPSNPFLDITDEVHFDSEFGLMGIAFHPDFTRNGRFFVSYNCDKVSSTTCSGRCSCNSDADCDPSKLGPDNGAQPCQYHSVIAEFTANGTASQISLATSANPSEFRRIFTMGLPFTGHHAGQILFGPDGYMYFMMGDGGGTGDPYNFAQNKKSLLGKIMRFDIDNFPGENEITDLGLWGNYSIPRDNPFLEDKELQPEIWALGFRNPWRCSFDSERPSYFMCADVGQEQYEEVDIISKGGNYGWRIFEGDAAYHPPQSPGGNTSATSINPIFPVAGYNHSDINKNEGSASITGGYFYRSRTDPCMYGRYLFADLYGSYIWAAHENPENSGNFSSSQIPFRCAQNSPIQCDISKSDTIPTLGFIFSFGEDNKKDVFLLTSSGVYRVVSPSRCNYTCSNEVVTVPEIPGPSSSPTSSTSSGNHSRTLQKMLQVFLFSCILLVL</sequence>
<dbReference type="AlphaFoldDB" id="A0A7J6VH56"/>
<dbReference type="PANTHER" id="PTHR19328:SF13">
    <property type="entry name" value="HIPL1 PROTEIN"/>
    <property type="match status" value="1"/>
</dbReference>
<dbReference type="OrthoDB" id="1566977at2759"/>
<evidence type="ECO:0000256" key="1">
    <source>
        <dbReference type="ARBA" id="ARBA00001931"/>
    </source>
</evidence>
<evidence type="ECO:0000256" key="4">
    <source>
        <dbReference type="ARBA" id="ARBA00022729"/>
    </source>
</evidence>
<feature type="domain" description="Glucose/Sorbosone dehydrogenase" evidence="11">
    <location>
        <begin position="826"/>
        <end position="1136"/>
    </location>
</feature>
<dbReference type="Pfam" id="PF07995">
    <property type="entry name" value="GSDH"/>
    <property type="match status" value="2"/>
</dbReference>
<accession>A0A7J6VH56</accession>
<keyword evidence="3" id="KW-1003">Cell membrane</keyword>
<comment type="similarity">
    <text evidence="10">Belongs to the PQQ oxidoreductase GdhB family.</text>
</comment>
<keyword evidence="7" id="KW-0472">Membrane</keyword>
<keyword evidence="13" id="KW-1185">Reference proteome</keyword>
<dbReference type="Gene3D" id="2.120.10.30">
    <property type="entry name" value="TolB, C-terminal domain"/>
    <property type="match status" value="2"/>
</dbReference>
<evidence type="ECO:0000256" key="6">
    <source>
        <dbReference type="ARBA" id="ARBA00023002"/>
    </source>
</evidence>
<feature type="domain" description="Glucose/Sorbosone dehydrogenase" evidence="11">
    <location>
        <begin position="170"/>
        <end position="489"/>
    </location>
</feature>
<reference evidence="12 13" key="1">
    <citation type="submission" date="2020-06" db="EMBL/GenBank/DDBJ databases">
        <title>Transcriptomic and genomic resources for Thalictrum thalictroides and T. hernandezii: Facilitating candidate gene discovery in an emerging model plant lineage.</title>
        <authorList>
            <person name="Arias T."/>
            <person name="Riano-Pachon D.M."/>
            <person name="Di Stilio V.S."/>
        </authorList>
    </citation>
    <scope>NUCLEOTIDE SEQUENCE [LARGE SCALE GENOMIC DNA]</scope>
    <source>
        <strain evidence="13">cv. WT478/WT964</strain>
        <tissue evidence="12">Leaves</tissue>
    </source>
</reference>
<evidence type="ECO:0000256" key="2">
    <source>
        <dbReference type="ARBA" id="ARBA00004193"/>
    </source>
</evidence>
<dbReference type="Proteomes" id="UP000554482">
    <property type="component" value="Unassembled WGS sequence"/>
</dbReference>
<evidence type="ECO:0000259" key="11">
    <source>
        <dbReference type="Pfam" id="PF07995"/>
    </source>
</evidence>
<dbReference type="FunFam" id="2.120.10.30:FF:000067">
    <property type="entry name" value="HHIP-like 1"/>
    <property type="match status" value="2"/>
</dbReference>
<dbReference type="SUPFAM" id="SSF50952">
    <property type="entry name" value="Soluble quinoprotein glucose dehydrogenase"/>
    <property type="match status" value="2"/>
</dbReference>
<dbReference type="EMBL" id="JABWDY010032121">
    <property type="protein sequence ID" value="KAF5184436.1"/>
    <property type="molecule type" value="Genomic_DNA"/>
</dbReference>
<dbReference type="PANTHER" id="PTHR19328">
    <property type="entry name" value="HEDGEHOG-INTERACTING PROTEIN"/>
    <property type="match status" value="1"/>
</dbReference>
<keyword evidence="5" id="KW-0634">PQQ</keyword>
<keyword evidence="6" id="KW-0560">Oxidoreductase</keyword>
<dbReference type="InterPro" id="IPR012938">
    <property type="entry name" value="Glc/Sorbosone_DH"/>
</dbReference>
<evidence type="ECO:0000256" key="8">
    <source>
        <dbReference type="ARBA" id="ARBA00023180"/>
    </source>
</evidence>
<evidence type="ECO:0000313" key="12">
    <source>
        <dbReference type="EMBL" id="KAF5184436.1"/>
    </source>
</evidence>
<comment type="cofactor">
    <cofactor evidence="1">
        <name>pyrroloquinoline quinone</name>
        <dbReference type="ChEBI" id="CHEBI:58442"/>
    </cofactor>
</comment>
<evidence type="ECO:0000256" key="3">
    <source>
        <dbReference type="ARBA" id="ARBA00022475"/>
    </source>
</evidence>
<proteinExistence type="inferred from homology"/>
<dbReference type="InterPro" id="IPR011042">
    <property type="entry name" value="6-blade_b-propeller_TolB-like"/>
</dbReference>
<evidence type="ECO:0000256" key="10">
    <source>
        <dbReference type="ARBA" id="ARBA00061483"/>
    </source>
</evidence>
<evidence type="ECO:0000256" key="9">
    <source>
        <dbReference type="ARBA" id="ARBA00023288"/>
    </source>
</evidence>
<dbReference type="GO" id="GO:0016491">
    <property type="term" value="F:oxidoreductase activity"/>
    <property type="evidence" value="ECO:0007669"/>
    <property type="project" value="UniProtKB-KW"/>
</dbReference>
<evidence type="ECO:0000313" key="13">
    <source>
        <dbReference type="Proteomes" id="UP000554482"/>
    </source>
</evidence>
<keyword evidence="9" id="KW-0449">Lipoprotein</keyword>
<keyword evidence="4" id="KW-0732">Signal</keyword>
<evidence type="ECO:0000256" key="7">
    <source>
        <dbReference type="ARBA" id="ARBA00023136"/>
    </source>
</evidence>
<gene>
    <name evidence="12" type="ORF">FRX31_025977</name>
</gene>
<evidence type="ECO:0000256" key="5">
    <source>
        <dbReference type="ARBA" id="ARBA00022891"/>
    </source>
</evidence>
<keyword evidence="8" id="KW-0325">Glycoprotein</keyword>
<organism evidence="12 13">
    <name type="scientific">Thalictrum thalictroides</name>
    <name type="common">Rue-anemone</name>
    <name type="synonym">Anemone thalictroides</name>
    <dbReference type="NCBI Taxonomy" id="46969"/>
    <lineage>
        <taxon>Eukaryota</taxon>
        <taxon>Viridiplantae</taxon>
        <taxon>Streptophyta</taxon>
        <taxon>Embryophyta</taxon>
        <taxon>Tracheophyta</taxon>
        <taxon>Spermatophyta</taxon>
        <taxon>Magnoliopsida</taxon>
        <taxon>Ranunculales</taxon>
        <taxon>Ranunculaceae</taxon>
        <taxon>Thalictroideae</taxon>
        <taxon>Thalictrum</taxon>
    </lineage>
</organism>
<dbReference type="GO" id="GO:0005886">
    <property type="term" value="C:plasma membrane"/>
    <property type="evidence" value="ECO:0007669"/>
    <property type="project" value="UniProtKB-SubCell"/>
</dbReference>
<name>A0A7J6VH56_THATH</name>